<evidence type="ECO:0000313" key="2">
    <source>
        <dbReference type="EMBL" id="ASF00127.1"/>
    </source>
</evidence>
<sequence length="88" mass="9810">MTKNMMAKALSDWFVEQGVESMDLPTYKSHGTDVPVKDYMLRRAFGSWKRVISAMKKRHPVVVAVEAPAPAPAPKAPKAKKAEKKDVK</sequence>
<dbReference type="EMBL" id="KY052815">
    <property type="protein sequence ID" value="ASF00127.1"/>
    <property type="molecule type" value="Genomic_DNA"/>
</dbReference>
<organism evidence="2">
    <name type="scientific">uncultured virus</name>
    <dbReference type="NCBI Taxonomy" id="340016"/>
    <lineage>
        <taxon>Viruses</taxon>
        <taxon>environmental samples</taxon>
    </lineage>
</organism>
<evidence type="ECO:0000256" key="1">
    <source>
        <dbReference type="SAM" id="MobiDB-lite"/>
    </source>
</evidence>
<reference evidence="2" key="1">
    <citation type="submission" date="2016-10" db="EMBL/GenBank/DDBJ databases">
        <authorList>
            <person name="Varghese N."/>
        </authorList>
    </citation>
    <scope>NUCLEOTIDE SEQUENCE</scope>
</reference>
<name>A0A218MLH5_9VIRU</name>
<reference evidence="2" key="2">
    <citation type="journal article" date="2017" name="Nat. Commun.">
        <title>Single-virus genomics reveals hidden cosmopolitan and abundant viruses.</title>
        <authorList>
            <person name="Martinez-Hernandez F."/>
            <person name="Fornas O."/>
            <person name="Lluesma Gomez M."/>
            <person name="Bolduc B."/>
            <person name="de la Cruz Pena M.J."/>
            <person name="Martinez J.M."/>
            <person name="Anton J."/>
            <person name="Gasol J.M."/>
            <person name="Rosselli R."/>
            <person name="Rodriguez-Valera F."/>
            <person name="Sullivan M.B."/>
            <person name="Acinas S.G."/>
            <person name="Martinez-Garcia M."/>
        </authorList>
    </citation>
    <scope>NUCLEOTIDE SEQUENCE</scope>
</reference>
<proteinExistence type="predicted"/>
<protein>
    <submittedName>
        <fullName evidence="2">Uncharacterized protein</fullName>
    </submittedName>
</protein>
<feature type="region of interest" description="Disordered" evidence="1">
    <location>
        <begin position="69"/>
        <end position="88"/>
    </location>
</feature>
<accession>A0A218MLH5</accession>